<name>A0A1I7XQR8_HETBA</name>
<keyword evidence="2" id="KW-1185">Reference proteome</keyword>
<dbReference type="Gene3D" id="3.40.50.10190">
    <property type="entry name" value="BRCT domain"/>
    <property type="match status" value="1"/>
</dbReference>
<dbReference type="PROSITE" id="PS50172">
    <property type="entry name" value="BRCT"/>
    <property type="match status" value="1"/>
</dbReference>
<dbReference type="InterPro" id="IPR001357">
    <property type="entry name" value="BRCT_dom"/>
</dbReference>
<protein>
    <submittedName>
        <fullName evidence="3">BRCT domain-containing protein</fullName>
    </submittedName>
</protein>
<dbReference type="Proteomes" id="UP000095283">
    <property type="component" value="Unplaced"/>
</dbReference>
<evidence type="ECO:0000259" key="1">
    <source>
        <dbReference type="PROSITE" id="PS50172"/>
    </source>
</evidence>
<dbReference type="InterPro" id="IPR036420">
    <property type="entry name" value="BRCT_dom_sf"/>
</dbReference>
<dbReference type="AlphaFoldDB" id="A0A1I7XQR8"/>
<accession>A0A1I7XQR8</accession>
<sequence length="319" mass="36539">MTTAHNFPDLSLSPIYPDDGCQKFPHRLLSADKPISITSKQGNEKNVKKRILRDNKMWMRELVSDLNISPTSMRIIMKHNMGFCPYVDGENEDKNTLCVVSGSGLRTLSTLRAVISGVPVVNKEWIKSCMNENRLVSSKIFEFDQWRWIIEKRRTECRIFSRLGIIMVLRGVTPSSHDIRWMIRKSGGKVKMYNKTIFFVMIIYSSILVVNEMYILGCNNEHSHSCSAEVLIRERGEWTVSTLIRHFCAEKSCSAYCEIASNLGVVVGGWNGVECLRNVQLVYMNSEIKVIVFVLNHQFKNWSHTCLSILNLIISPILL</sequence>
<dbReference type="WBParaSite" id="Hba_20082">
    <property type="protein sequence ID" value="Hba_20082"/>
    <property type="gene ID" value="Hba_20082"/>
</dbReference>
<organism evidence="2 3">
    <name type="scientific">Heterorhabditis bacteriophora</name>
    <name type="common">Entomopathogenic nematode worm</name>
    <dbReference type="NCBI Taxonomy" id="37862"/>
    <lineage>
        <taxon>Eukaryota</taxon>
        <taxon>Metazoa</taxon>
        <taxon>Ecdysozoa</taxon>
        <taxon>Nematoda</taxon>
        <taxon>Chromadorea</taxon>
        <taxon>Rhabditida</taxon>
        <taxon>Rhabditina</taxon>
        <taxon>Rhabditomorpha</taxon>
        <taxon>Strongyloidea</taxon>
        <taxon>Heterorhabditidae</taxon>
        <taxon>Heterorhabditis</taxon>
    </lineage>
</organism>
<dbReference type="SUPFAM" id="SSF52113">
    <property type="entry name" value="BRCT domain"/>
    <property type="match status" value="2"/>
</dbReference>
<reference evidence="3" key="1">
    <citation type="submission" date="2016-11" db="UniProtKB">
        <authorList>
            <consortium name="WormBaseParasite"/>
        </authorList>
    </citation>
    <scope>IDENTIFICATION</scope>
</reference>
<feature type="domain" description="BRCT" evidence="1">
    <location>
        <begin position="93"/>
        <end position="143"/>
    </location>
</feature>
<proteinExistence type="predicted"/>
<evidence type="ECO:0000313" key="2">
    <source>
        <dbReference type="Proteomes" id="UP000095283"/>
    </source>
</evidence>
<evidence type="ECO:0000313" key="3">
    <source>
        <dbReference type="WBParaSite" id="Hba_20082"/>
    </source>
</evidence>